<accession>A0AAV4NL87</accession>
<comment type="caution">
    <text evidence="1">The sequence shown here is derived from an EMBL/GenBank/DDBJ whole genome shotgun (WGS) entry which is preliminary data.</text>
</comment>
<dbReference type="EMBL" id="BPLR01003525">
    <property type="protein sequence ID" value="GIX85567.1"/>
    <property type="molecule type" value="Genomic_DNA"/>
</dbReference>
<dbReference type="Proteomes" id="UP001054945">
    <property type="component" value="Unassembled WGS sequence"/>
</dbReference>
<reference evidence="1 2" key="1">
    <citation type="submission" date="2021-06" db="EMBL/GenBank/DDBJ databases">
        <title>Caerostris extrusa draft genome.</title>
        <authorList>
            <person name="Kono N."/>
            <person name="Arakawa K."/>
        </authorList>
    </citation>
    <scope>NUCLEOTIDE SEQUENCE [LARGE SCALE GENOMIC DNA]</scope>
</reference>
<evidence type="ECO:0000313" key="1">
    <source>
        <dbReference type="EMBL" id="GIX85567.1"/>
    </source>
</evidence>
<gene>
    <name evidence="1" type="ORF">CEXT_168691</name>
</gene>
<name>A0AAV4NL87_CAEEX</name>
<organism evidence="1 2">
    <name type="scientific">Caerostris extrusa</name>
    <name type="common">Bark spider</name>
    <name type="synonym">Caerostris bankana</name>
    <dbReference type="NCBI Taxonomy" id="172846"/>
    <lineage>
        <taxon>Eukaryota</taxon>
        <taxon>Metazoa</taxon>
        <taxon>Ecdysozoa</taxon>
        <taxon>Arthropoda</taxon>
        <taxon>Chelicerata</taxon>
        <taxon>Arachnida</taxon>
        <taxon>Araneae</taxon>
        <taxon>Araneomorphae</taxon>
        <taxon>Entelegynae</taxon>
        <taxon>Araneoidea</taxon>
        <taxon>Araneidae</taxon>
        <taxon>Caerostris</taxon>
    </lineage>
</organism>
<dbReference type="AlphaFoldDB" id="A0AAV4NL87"/>
<sequence>MSVLVHTMSYWPNMSALVNYVNISRIMVNNVSIGHIMVNYVSIDHIVVNYVSIVMTTSTEVVNKLNKYGTLNDKEKPFKDLMRISMPFRTRNEECLNNNGVEAQCIHPKVYRERERVSECTFVAQWSMKCSGVVVCLVNHAASPKSRVERFASTFGK</sequence>
<keyword evidence="2" id="KW-1185">Reference proteome</keyword>
<proteinExistence type="predicted"/>
<evidence type="ECO:0000313" key="2">
    <source>
        <dbReference type="Proteomes" id="UP001054945"/>
    </source>
</evidence>
<protein>
    <submittedName>
        <fullName evidence="1">Uncharacterized protein</fullName>
    </submittedName>
</protein>